<dbReference type="EMBL" id="DVOD01000030">
    <property type="protein sequence ID" value="HIU92297.1"/>
    <property type="molecule type" value="Genomic_DNA"/>
</dbReference>
<name>A0A9D1MZF7_9CLOT</name>
<feature type="compositionally biased region" description="Low complexity" evidence="1">
    <location>
        <begin position="144"/>
        <end position="172"/>
    </location>
</feature>
<feature type="compositionally biased region" description="Low complexity" evidence="1">
    <location>
        <begin position="39"/>
        <end position="54"/>
    </location>
</feature>
<feature type="compositionally biased region" description="Acidic residues" evidence="1">
    <location>
        <begin position="371"/>
        <end position="383"/>
    </location>
</feature>
<feature type="compositionally biased region" description="Basic and acidic residues" evidence="1">
    <location>
        <begin position="71"/>
        <end position="89"/>
    </location>
</feature>
<sequence length="383" mass="43505">MYVNKCTKCGAEFETKNPKRVICPNCLYPDKKPGSETGSETGENSQNQSQNGSSYERPASYSAGGYSTDSYPRRDDRPYQQQDRPRYDGQRSYNQGGYQRPQQGGYNRPQGGYQRPQGGYNNDRGYDRPRAPRPYDRNDGQRSYNQGGYQRPQQGGYSRSQGGYQRPQQGGYNRPQGGFNRPQGNRRPMGGGRPQRPPKQLLVNKEQLAQIEELYKKMLPLPNPDAHEVIGEQIGLEARKVFFGINLVRQKMMLPKLAFPKRKLAVSPDQLTAIKMLYEPLLPLPPIGCHKIISAQLKIDEWRVHVGIGLIRKQLGLDRWNPEREDAPAEFKQQAQKEASESVKTEEKAVEQEAPAEEKPKKRGRKKAEPAPEETAEPVKEDE</sequence>
<evidence type="ECO:0000313" key="2">
    <source>
        <dbReference type="EMBL" id="HIU92297.1"/>
    </source>
</evidence>
<gene>
    <name evidence="2" type="ORF">IAD26_04080</name>
</gene>
<protein>
    <submittedName>
        <fullName evidence="2">Uncharacterized protein</fullName>
    </submittedName>
</protein>
<reference evidence="2" key="1">
    <citation type="submission" date="2020-10" db="EMBL/GenBank/DDBJ databases">
        <authorList>
            <person name="Gilroy R."/>
        </authorList>
    </citation>
    <scope>NUCLEOTIDE SEQUENCE</scope>
    <source>
        <strain evidence="2">CHK154-7741</strain>
    </source>
</reference>
<evidence type="ECO:0000256" key="1">
    <source>
        <dbReference type="SAM" id="MobiDB-lite"/>
    </source>
</evidence>
<feature type="region of interest" description="Disordered" evidence="1">
    <location>
        <begin position="325"/>
        <end position="383"/>
    </location>
</feature>
<feature type="region of interest" description="Disordered" evidence="1">
    <location>
        <begin position="22"/>
        <end position="200"/>
    </location>
</feature>
<reference evidence="2" key="2">
    <citation type="journal article" date="2021" name="PeerJ">
        <title>Extensive microbial diversity within the chicken gut microbiome revealed by metagenomics and culture.</title>
        <authorList>
            <person name="Gilroy R."/>
            <person name="Ravi A."/>
            <person name="Getino M."/>
            <person name="Pursley I."/>
            <person name="Horton D.L."/>
            <person name="Alikhan N.F."/>
            <person name="Baker D."/>
            <person name="Gharbi K."/>
            <person name="Hall N."/>
            <person name="Watson M."/>
            <person name="Adriaenssens E.M."/>
            <person name="Foster-Nyarko E."/>
            <person name="Jarju S."/>
            <person name="Secka A."/>
            <person name="Antonio M."/>
            <person name="Oren A."/>
            <person name="Chaudhuri R.R."/>
            <person name="La Ragione R."/>
            <person name="Hildebrand F."/>
            <person name="Pallen M.J."/>
        </authorList>
    </citation>
    <scope>NUCLEOTIDE SEQUENCE</scope>
    <source>
        <strain evidence="2">CHK154-7741</strain>
    </source>
</reference>
<evidence type="ECO:0000313" key="3">
    <source>
        <dbReference type="Proteomes" id="UP000886748"/>
    </source>
</evidence>
<dbReference type="AlphaFoldDB" id="A0A9D1MZF7"/>
<proteinExistence type="predicted"/>
<accession>A0A9D1MZF7</accession>
<feature type="compositionally biased region" description="Basic and acidic residues" evidence="1">
    <location>
        <begin position="338"/>
        <end position="360"/>
    </location>
</feature>
<feature type="compositionally biased region" description="Low complexity" evidence="1">
    <location>
        <begin position="93"/>
        <end position="123"/>
    </location>
</feature>
<organism evidence="2 3">
    <name type="scientific">Candidatus Limenecus avicola</name>
    <dbReference type="NCBI Taxonomy" id="2840847"/>
    <lineage>
        <taxon>Bacteria</taxon>
        <taxon>Bacillati</taxon>
        <taxon>Bacillota</taxon>
        <taxon>Clostridia</taxon>
        <taxon>Eubacteriales</taxon>
        <taxon>Clostridiaceae</taxon>
        <taxon>Clostridiaceae incertae sedis</taxon>
        <taxon>Candidatus Limenecus</taxon>
    </lineage>
</organism>
<dbReference type="Proteomes" id="UP000886748">
    <property type="component" value="Unassembled WGS sequence"/>
</dbReference>
<comment type="caution">
    <text evidence="2">The sequence shown here is derived from an EMBL/GenBank/DDBJ whole genome shotgun (WGS) entry which is preliminary data.</text>
</comment>
<feature type="compositionally biased region" description="Basic and acidic residues" evidence="1">
    <location>
        <begin position="124"/>
        <end position="140"/>
    </location>
</feature>